<dbReference type="AlphaFoldDB" id="A0A167REZ0"/>
<organism evidence="5 6">
    <name type="scientific">Niveomyces insectorum RCEF 264</name>
    <dbReference type="NCBI Taxonomy" id="1081102"/>
    <lineage>
        <taxon>Eukaryota</taxon>
        <taxon>Fungi</taxon>
        <taxon>Dikarya</taxon>
        <taxon>Ascomycota</taxon>
        <taxon>Pezizomycotina</taxon>
        <taxon>Sordariomycetes</taxon>
        <taxon>Hypocreomycetidae</taxon>
        <taxon>Hypocreales</taxon>
        <taxon>Cordycipitaceae</taxon>
        <taxon>Niveomyces</taxon>
    </lineage>
</organism>
<dbReference type="GO" id="GO:0006383">
    <property type="term" value="P:transcription by RNA polymerase III"/>
    <property type="evidence" value="ECO:0007669"/>
    <property type="project" value="TreeGrafter"/>
</dbReference>
<dbReference type="PANTHER" id="PTHR15052:SF2">
    <property type="entry name" value="GENERAL TRANSCRIPTION FACTOR 3C POLYPEPTIDE 2"/>
    <property type="match status" value="1"/>
</dbReference>
<feature type="compositionally biased region" description="Acidic residues" evidence="4">
    <location>
        <begin position="819"/>
        <end position="833"/>
    </location>
</feature>
<dbReference type="SUPFAM" id="SSF50978">
    <property type="entry name" value="WD40 repeat-like"/>
    <property type="match status" value="1"/>
</dbReference>
<dbReference type="EMBL" id="AZHD01000012">
    <property type="protein sequence ID" value="OAA58527.1"/>
    <property type="molecule type" value="Genomic_DNA"/>
</dbReference>
<feature type="region of interest" description="Disordered" evidence="4">
    <location>
        <begin position="433"/>
        <end position="500"/>
    </location>
</feature>
<feature type="compositionally biased region" description="Acidic residues" evidence="4">
    <location>
        <begin position="238"/>
        <end position="252"/>
    </location>
</feature>
<feature type="compositionally biased region" description="Acidic residues" evidence="4">
    <location>
        <begin position="132"/>
        <end position="158"/>
    </location>
</feature>
<feature type="region of interest" description="Disordered" evidence="4">
    <location>
        <begin position="809"/>
        <end position="837"/>
    </location>
</feature>
<proteinExistence type="predicted"/>
<dbReference type="OrthoDB" id="4703at2759"/>
<feature type="region of interest" description="Disordered" evidence="4">
    <location>
        <begin position="849"/>
        <end position="902"/>
    </location>
</feature>
<feature type="compositionally biased region" description="Acidic residues" evidence="4">
    <location>
        <begin position="881"/>
        <end position="902"/>
    </location>
</feature>
<dbReference type="Gene3D" id="2.130.10.10">
    <property type="entry name" value="YVTN repeat-like/Quinoprotein amine dehydrogenase"/>
    <property type="match status" value="1"/>
</dbReference>
<dbReference type="InterPro" id="IPR036322">
    <property type="entry name" value="WD40_repeat_dom_sf"/>
</dbReference>
<feature type="compositionally biased region" description="Acidic residues" evidence="4">
    <location>
        <begin position="448"/>
        <end position="479"/>
    </location>
</feature>
<comment type="subcellular location">
    <subcellularLocation>
        <location evidence="1">Nucleus</location>
    </subcellularLocation>
</comment>
<comment type="caution">
    <text evidence="5">The sequence shown here is derived from an EMBL/GenBank/DDBJ whole genome shotgun (WGS) entry which is preliminary data.</text>
</comment>
<dbReference type="STRING" id="1081102.A0A167REZ0"/>
<dbReference type="Proteomes" id="UP000076874">
    <property type="component" value="Unassembled WGS sequence"/>
</dbReference>
<evidence type="ECO:0000256" key="4">
    <source>
        <dbReference type="SAM" id="MobiDB-lite"/>
    </source>
</evidence>
<feature type="region of interest" description="Disordered" evidence="4">
    <location>
        <begin position="1"/>
        <end position="173"/>
    </location>
</feature>
<keyword evidence="6" id="KW-1185">Reference proteome</keyword>
<dbReference type="InterPro" id="IPR015943">
    <property type="entry name" value="WD40/YVTN_repeat-like_dom_sf"/>
</dbReference>
<dbReference type="GO" id="GO:0000127">
    <property type="term" value="C:transcription factor TFIIIC complex"/>
    <property type="evidence" value="ECO:0007669"/>
    <property type="project" value="TreeGrafter"/>
</dbReference>
<feature type="region of interest" description="Disordered" evidence="4">
    <location>
        <begin position="228"/>
        <end position="261"/>
    </location>
</feature>
<name>A0A167REZ0_9HYPO</name>
<reference evidence="5 6" key="1">
    <citation type="journal article" date="2016" name="Genome Biol. Evol.">
        <title>Divergent and convergent evolution of fungal pathogenicity.</title>
        <authorList>
            <person name="Shang Y."/>
            <person name="Xiao G."/>
            <person name="Zheng P."/>
            <person name="Cen K."/>
            <person name="Zhan S."/>
            <person name="Wang C."/>
        </authorList>
    </citation>
    <scope>NUCLEOTIDE SEQUENCE [LARGE SCALE GENOMIC DNA]</scope>
    <source>
        <strain evidence="5 6">RCEF 264</strain>
    </source>
</reference>
<keyword evidence="2" id="KW-0804">Transcription</keyword>
<feature type="compositionally biased region" description="Low complexity" evidence="4">
    <location>
        <begin position="298"/>
        <end position="318"/>
    </location>
</feature>
<gene>
    <name evidence="5" type="ORF">SPI_06600</name>
</gene>
<evidence type="ECO:0000313" key="6">
    <source>
        <dbReference type="Proteomes" id="UP000076874"/>
    </source>
</evidence>
<evidence type="ECO:0000256" key="3">
    <source>
        <dbReference type="ARBA" id="ARBA00023242"/>
    </source>
</evidence>
<feature type="compositionally biased region" description="Gly residues" evidence="4">
    <location>
        <begin position="81"/>
        <end position="117"/>
    </location>
</feature>
<feature type="region of interest" description="Disordered" evidence="4">
    <location>
        <begin position="283"/>
        <end position="329"/>
    </location>
</feature>
<evidence type="ECO:0000256" key="2">
    <source>
        <dbReference type="ARBA" id="ARBA00023163"/>
    </source>
</evidence>
<feature type="compositionally biased region" description="Polar residues" evidence="4">
    <location>
        <begin position="488"/>
        <end position="500"/>
    </location>
</feature>
<keyword evidence="3" id="KW-0539">Nucleus</keyword>
<accession>A0A167REZ0</accession>
<dbReference type="InterPro" id="IPR052416">
    <property type="entry name" value="GTF3C_component"/>
</dbReference>
<dbReference type="GO" id="GO:0005634">
    <property type="term" value="C:nucleus"/>
    <property type="evidence" value="ECO:0007669"/>
    <property type="project" value="UniProtKB-SubCell"/>
</dbReference>
<feature type="compositionally biased region" description="Acidic residues" evidence="4">
    <location>
        <begin position="40"/>
        <end position="57"/>
    </location>
</feature>
<evidence type="ECO:0000313" key="5">
    <source>
        <dbReference type="EMBL" id="OAA58527.1"/>
    </source>
</evidence>
<protein>
    <submittedName>
        <fullName evidence="5">Transcription factor tfiiic complex subunit</fullName>
    </submittedName>
</protein>
<feature type="region of interest" description="Disordered" evidence="4">
    <location>
        <begin position="363"/>
        <end position="390"/>
    </location>
</feature>
<dbReference type="PANTHER" id="PTHR15052">
    <property type="entry name" value="RNA POLYMERASE III TRANSCRIPTION INITIATION FACTOR COMPLEX SUBUNIT"/>
    <property type="match status" value="1"/>
</dbReference>
<evidence type="ECO:0000256" key="1">
    <source>
        <dbReference type="ARBA" id="ARBA00004123"/>
    </source>
</evidence>
<sequence>MRTRRATRSTAGQAAVAPTVVPDDEDTSPSPPAEDVASNGDDDGDSDDGDSDAEDEYVPERGVTGGDDEVVVTSHRRAVRGGRGGRGGRGSRGGRGGRGSRGGRGVRGGRGSRGGRGPQRARRSYTSGDGNGDGEDDDGAAMDPDADDDGDGDDEEAEPPTPPGTVFRIPPYPQENRSARLYAGPLKKWDRFRTLIEILYGPDPQSLAIVDAMRRHWRLYAVLPRRTDTHPRASEGEGNGDGDDGDDDEESNEGGMLLSPWLPNHFEANQIQAYTDWYQEWYQEGRGHPDNGDDTEPFSSSSLFSQQAQRQQSHSLSADTGQTYLPHSGSDANADLLTLLGPLRDDQPQQAVIFRPGQCHALRDPSGRAFDEDGTGAEGAAATAESQEKDDADGIAGWMLHAGGIVLSMAWAPRTGHVDQLLALAVVPYSDQELRPPQKSRRQRFSMLEEDDEEDEEEEDEDRDGGGDEEEGADEEGVDEEGKGAAETGQQTKEARNTSKGSIQFWSVSLGAEGARPDAKTARLPHLERVCCFDWGRPKQLQWCPVPLAAADGGDQPASAYGLLAVLTGDGVVRVIDVKKGGNDATQYEYIDTPVATFGLPDEYNVTATCMTWLGVNRLALGHSDGSITLWSVRPALLLLRHPVHVTHILDICSGYPSYPYLVASRPVAGLTRLVDLTRPSSEHTFHPNPVIGFQPGLLDWCDHMQGFAALAPSNNPLSTKLDFAPARFFMSSRTFFPPSRGGGGGGGGGGGSGTAAATAQPMCLSVGRSHPYVLVGRADGSLWSCNMLRKVFPDRAEQVWRIKLFENEFRPPPPAAEAGEDDGNDDGNDDGDTLPSVKGAVRFLQGFAPERNEITKPKGHGAAAADSKKRTSRRATVSNDMDEDDDGGDGYGDENVSDAGDEAGQTVIHDPLTRISAVAWNPNIEYGWWAAAGMASGLVRILDLGVEPIEAFMARKTRG</sequence>